<protein>
    <submittedName>
        <fullName evidence="3">Rhodanese-like domain-containing protein</fullName>
    </submittedName>
</protein>
<evidence type="ECO:0000259" key="2">
    <source>
        <dbReference type="PROSITE" id="PS50206"/>
    </source>
</evidence>
<feature type="signal peptide" evidence="1">
    <location>
        <begin position="1"/>
        <end position="19"/>
    </location>
</feature>
<dbReference type="PANTHER" id="PTHR43031:SF1">
    <property type="entry name" value="PYRIDINE NUCLEOTIDE-DISULPHIDE OXIDOREDUCTASE"/>
    <property type="match status" value="1"/>
</dbReference>
<dbReference type="GO" id="GO:0004792">
    <property type="term" value="F:thiosulfate-cyanide sulfurtransferase activity"/>
    <property type="evidence" value="ECO:0007669"/>
    <property type="project" value="InterPro"/>
</dbReference>
<dbReference type="RefSeq" id="WP_211926702.1">
    <property type="nucleotide sequence ID" value="NZ_JAGQFT020000009.1"/>
</dbReference>
<feature type="domain" description="Rhodanese" evidence="2">
    <location>
        <begin position="34"/>
        <end position="120"/>
    </location>
</feature>
<proteinExistence type="predicted"/>
<dbReference type="InterPro" id="IPR001763">
    <property type="entry name" value="Rhodanese-like_dom"/>
</dbReference>
<dbReference type="PANTHER" id="PTHR43031">
    <property type="entry name" value="FAD-DEPENDENT OXIDOREDUCTASE"/>
    <property type="match status" value="1"/>
</dbReference>
<keyword evidence="5" id="KW-1185">Reference proteome</keyword>
<evidence type="ECO:0000313" key="5">
    <source>
        <dbReference type="Proteomes" id="UP000675747"/>
    </source>
</evidence>
<dbReference type="InterPro" id="IPR001307">
    <property type="entry name" value="Thiosulphate_STrfase_CS"/>
</dbReference>
<comment type="caution">
    <text evidence="3">The sequence shown here is derived from an EMBL/GenBank/DDBJ whole genome shotgun (WGS) entry which is preliminary data.</text>
</comment>
<dbReference type="EMBL" id="JAGQFT020000009">
    <property type="protein sequence ID" value="MBS7458204.1"/>
    <property type="molecule type" value="Genomic_DNA"/>
</dbReference>
<dbReference type="InterPro" id="IPR050229">
    <property type="entry name" value="GlpE_sulfurtransferase"/>
</dbReference>
<reference evidence="3" key="2">
    <citation type="submission" date="2021-04" db="EMBL/GenBank/DDBJ databases">
        <authorList>
            <person name="Karlyshev A.V."/>
        </authorList>
    </citation>
    <scope>NUCLEOTIDE SEQUENCE</scope>
    <source>
        <strain evidence="3">LMG 29479</strain>
    </source>
</reference>
<dbReference type="CDD" id="cd00158">
    <property type="entry name" value="RHOD"/>
    <property type="match status" value="1"/>
</dbReference>
<dbReference type="SUPFAM" id="SSF52821">
    <property type="entry name" value="Rhodanese/Cell cycle control phosphatase"/>
    <property type="match status" value="1"/>
</dbReference>
<keyword evidence="1" id="KW-0732">Signal</keyword>
<dbReference type="EMBL" id="JAGQFT010000074">
    <property type="protein sequence ID" value="MBR0562776.1"/>
    <property type="molecule type" value="Genomic_DNA"/>
</dbReference>
<reference evidence="4 5" key="1">
    <citation type="journal article" date="2021" name="Microbiol. Resour. Announc.">
        <title>Draft Genome Sequence of Coralloluteibacterium stylophorae LMG 29479T.</title>
        <authorList>
            <person name="Karlyshev A.V."/>
            <person name="Kudryashova E.B."/>
            <person name="Ariskina E.V."/>
            <person name="Conroy A.P."/>
            <person name="Abidueva E.Y."/>
        </authorList>
    </citation>
    <scope>NUCLEOTIDE SEQUENCE [LARGE SCALE GENOMIC DNA]</scope>
    <source>
        <strain evidence="4 5">LMG 29479</strain>
    </source>
</reference>
<evidence type="ECO:0000256" key="1">
    <source>
        <dbReference type="SAM" id="SignalP"/>
    </source>
</evidence>
<evidence type="ECO:0000313" key="4">
    <source>
        <dbReference type="EMBL" id="MBS7458204.1"/>
    </source>
</evidence>
<accession>A0A8J8AXM8</accession>
<dbReference type="Gene3D" id="3.40.250.10">
    <property type="entry name" value="Rhodanese-like domain"/>
    <property type="match status" value="1"/>
</dbReference>
<organism evidence="3">
    <name type="scientific">Coralloluteibacterium stylophorae</name>
    <dbReference type="NCBI Taxonomy" id="1776034"/>
    <lineage>
        <taxon>Bacteria</taxon>
        <taxon>Pseudomonadati</taxon>
        <taxon>Pseudomonadota</taxon>
        <taxon>Gammaproteobacteria</taxon>
        <taxon>Lysobacterales</taxon>
        <taxon>Lysobacteraceae</taxon>
        <taxon>Coralloluteibacterium</taxon>
    </lineage>
</organism>
<dbReference type="PROSITE" id="PS50206">
    <property type="entry name" value="RHODANESE_3"/>
    <property type="match status" value="1"/>
</dbReference>
<dbReference type="SMART" id="SM00450">
    <property type="entry name" value="RHOD"/>
    <property type="match status" value="1"/>
</dbReference>
<dbReference type="Pfam" id="PF00581">
    <property type="entry name" value="Rhodanese"/>
    <property type="match status" value="1"/>
</dbReference>
<feature type="chain" id="PRO_5042774372" evidence="1">
    <location>
        <begin position="20"/>
        <end position="134"/>
    </location>
</feature>
<gene>
    <name evidence="4" type="ORF">KB893_013770</name>
    <name evidence="3" type="ORF">KB893_09655</name>
</gene>
<dbReference type="AlphaFoldDB" id="A0A8J8AXM8"/>
<sequence length="134" mass="13732">MFRLLFAACLAIAAAPATAGEALAPRALAAAQASADAPQVVDARSPEEYAAGHVPGAVSIPHDADLSGLALDRGRDVVVYCRSGRRAQVLAEALLARGFRVDHLDGDFPAWEAADLPVVRGPAPGAPSEGEPAR</sequence>
<dbReference type="Proteomes" id="UP000675747">
    <property type="component" value="Unassembled WGS sequence"/>
</dbReference>
<evidence type="ECO:0000313" key="3">
    <source>
        <dbReference type="EMBL" id="MBR0562776.1"/>
    </source>
</evidence>
<dbReference type="PROSITE" id="PS00380">
    <property type="entry name" value="RHODANESE_1"/>
    <property type="match status" value="1"/>
</dbReference>
<name>A0A8J8AXM8_9GAMM</name>
<dbReference type="InterPro" id="IPR036873">
    <property type="entry name" value="Rhodanese-like_dom_sf"/>
</dbReference>